<evidence type="ECO:0000313" key="1">
    <source>
        <dbReference type="EMBL" id="KAJ2800611.1"/>
    </source>
</evidence>
<dbReference type="EMBL" id="JANBUN010000916">
    <property type="protein sequence ID" value="KAJ2800611.1"/>
    <property type="molecule type" value="Genomic_DNA"/>
</dbReference>
<keyword evidence="2" id="KW-1185">Reference proteome</keyword>
<proteinExistence type="predicted"/>
<evidence type="ECO:0000313" key="2">
    <source>
        <dbReference type="Proteomes" id="UP001140087"/>
    </source>
</evidence>
<protein>
    <submittedName>
        <fullName evidence="1">Uncharacterized protein</fullName>
    </submittedName>
</protein>
<reference evidence="1" key="1">
    <citation type="submission" date="2022-07" db="EMBL/GenBank/DDBJ databases">
        <title>Phylogenomic reconstructions and comparative analyses of Kickxellomycotina fungi.</title>
        <authorList>
            <person name="Reynolds N.K."/>
            <person name="Stajich J.E."/>
            <person name="Barry K."/>
            <person name="Grigoriev I.V."/>
            <person name="Crous P."/>
            <person name="Smith M.E."/>
        </authorList>
    </citation>
    <scope>NUCLEOTIDE SEQUENCE</scope>
    <source>
        <strain evidence="1">BCRC 34780</strain>
    </source>
</reference>
<sequence>MPCRAAAVPPGINIDTAIGIVDAAASHPLCAALVVAAAYLQGGLASPWFVVCMLAAVARASIAWWSRMSRAAAIDWAQQVVILTGGAHGIGLGLAQRIGAAGARLAVLDICVRPDALPPNLLYCQCDLADAAQVAAALAKIEAELGTATVLVNNAGTLSPLLVSELSAAEIGRVVGANLAAPMQLTQSLLPGMLRSAHAHIVFVSSALAFIGIPRLSTYTASKAGLAMFYESLRLELRHHHHARHVKTSIFFPSKVQTGLFDGVRMPEWLSPELATDAVVDAIFCALDRAQGGEVYMPAFANLVPLYMFAPQAVRDAVHWITGSVHAMRSYKGPRRSAAHPEPGLA</sequence>
<gene>
    <name evidence="1" type="ORF">H4R21_003104</name>
</gene>
<accession>A0ACC1L4G7</accession>
<dbReference type="Proteomes" id="UP001140087">
    <property type="component" value="Unassembled WGS sequence"/>
</dbReference>
<name>A0ACC1L4G7_9FUNG</name>
<comment type="caution">
    <text evidence="1">The sequence shown here is derived from an EMBL/GenBank/DDBJ whole genome shotgun (WGS) entry which is preliminary data.</text>
</comment>
<organism evidence="1 2">
    <name type="scientific">Coemansia helicoidea</name>
    <dbReference type="NCBI Taxonomy" id="1286919"/>
    <lineage>
        <taxon>Eukaryota</taxon>
        <taxon>Fungi</taxon>
        <taxon>Fungi incertae sedis</taxon>
        <taxon>Zoopagomycota</taxon>
        <taxon>Kickxellomycotina</taxon>
        <taxon>Kickxellomycetes</taxon>
        <taxon>Kickxellales</taxon>
        <taxon>Kickxellaceae</taxon>
        <taxon>Coemansia</taxon>
    </lineage>
</organism>